<evidence type="ECO:0000256" key="9">
    <source>
        <dbReference type="ARBA" id="ARBA00074995"/>
    </source>
</evidence>
<sequence length="275" mass="31104">MSGATRSLPVLLLQNTVSAFLAVIAVRANPAMGLKLYLDLLSQPCRAVFIFAKKNGIPFQLRTVQFLKGQNCSKEFLQINSLQKLPVLKDGDFILTESSAILIYLSCKYQVADHWYPSDLQTRSQIHEYLGWHADNIRNIFGVTLWIRVLAPLIGTQVPEEKVKRNRTYMDHALQQLQSKFLGDKPFLVGQQVSLADLMLLEELIQPVALGYDVFVGRPRLAAWRGCMEVSLGTELWQEAHGPIFNILEQMTKKTLPVPPPESQTNMLFRISKIP</sequence>
<dbReference type="SUPFAM" id="SSF47616">
    <property type="entry name" value="GST C-terminal domain-like"/>
    <property type="match status" value="1"/>
</dbReference>
<dbReference type="InterPro" id="IPR040077">
    <property type="entry name" value="GST_C_Theta"/>
</dbReference>
<dbReference type="FunFam" id="3.40.30.10:FF:000086">
    <property type="entry name" value="Glutathione S-transferase theta-1"/>
    <property type="match status" value="1"/>
</dbReference>
<evidence type="ECO:0000256" key="6">
    <source>
        <dbReference type="ARBA" id="ARBA00022679"/>
    </source>
</evidence>
<organism evidence="12 13">
    <name type="scientific">Marmota monax</name>
    <name type="common">Woodchuck</name>
    <dbReference type="NCBI Taxonomy" id="9995"/>
    <lineage>
        <taxon>Eukaryota</taxon>
        <taxon>Metazoa</taxon>
        <taxon>Chordata</taxon>
        <taxon>Craniata</taxon>
        <taxon>Vertebrata</taxon>
        <taxon>Euteleostomi</taxon>
        <taxon>Mammalia</taxon>
        <taxon>Eutheria</taxon>
        <taxon>Euarchontoglires</taxon>
        <taxon>Glires</taxon>
        <taxon>Rodentia</taxon>
        <taxon>Sciuromorpha</taxon>
        <taxon>Sciuridae</taxon>
        <taxon>Xerinae</taxon>
        <taxon>Marmotini</taxon>
        <taxon>Marmota</taxon>
    </lineage>
</organism>
<evidence type="ECO:0000259" key="10">
    <source>
        <dbReference type="PROSITE" id="PS50404"/>
    </source>
</evidence>
<dbReference type="Pfam" id="PF00043">
    <property type="entry name" value="GST_C"/>
    <property type="match status" value="1"/>
</dbReference>
<keyword evidence="6" id="KW-0808">Transferase</keyword>
<evidence type="ECO:0000256" key="5">
    <source>
        <dbReference type="ARBA" id="ARBA00022490"/>
    </source>
</evidence>
<dbReference type="EMBL" id="CABDUW010001278">
    <property type="protein sequence ID" value="VTJ80216.1"/>
    <property type="molecule type" value="Genomic_DNA"/>
</dbReference>
<evidence type="ECO:0000256" key="1">
    <source>
        <dbReference type="ARBA" id="ARBA00004514"/>
    </source>
</evidence>
<dbReference type="Pfam" id="PF02798">
    <property type="entry name" value="GST_N"/>
    <property type="match status" value="1"/>
</dbReference>
<dbReference type="InterPro" id="IPR036249">
    <property type="entry name" value="Thioredoxin-like_sf"/>
</dbReference>
<dbReference type="PANTHER" id="PTHR43917">
    <property type="match status" value="1"/>
</dbReference>
<reference evidence="12" key="1">
    <citation type="submission" date="2019-04" db="EMBL/GenBank/DDBJ databases">
        <authorList>
            <person name="Alioto T."/>
            <person name="Alioto T."/>
        </authorList>
    </citation>
    <scope>NUCLEOTIDE SEQUENCE [LARGE SCALE GENOMIC DNA]</scope>
</reference>
<dbReference type="PROSITE" id="PS50405">
    <property type="entry name" value="GST_CTER"/>
    <property type="match status" value="1"/>
</dbReference>
<dbReference type="CDD" id="cd03050">
    <property type="entry name" value="GST_N_Theta"/>
    <property type="match status" value="1"/>
</dbReference>
<dbReference type="SFLD" id="SFLDG00358">
    <property type="entry name" value="Main_(cytGST)"/>
    <property type="match status" value="1"/>
</dbReference>
<keyword evidence="5" id="KW-0963">Cytoplasm</keyword>
<evidence type="ECO:0000256" key="7">
    <source>
        <dbReference type="ARBA" id="ARBA00047960"/>
    </source>
</evidence>
<feature type="domain" description="GST N-terminal" evidence="10">
    <location>
        <begin position="32"/>
        <end position="113"/>
    </location>
</feature>
<evidence type="ECO:0000313" key="12">
    <source>
        <dbReference type="EMBL" id="VTJ80216.1"/>
    </source>
</evidence>
<dbReference type="InterPro" id="IPR040079">
    <property type="entry name" value="Glutathione_S-Trfase"/>
</dbReference>
<evidence type="ECO:0000256" key="2">
    <source>
        <dbReference type="ARBA" id="ARBA00009899"/>
    </source>
</evidence>
<dbReference type="InterPro" id="IPR010987">
    <property type="entry name" value="Glutathione-S-Trfase_C-like"/>
</dbReference>
<name>A0A5E4CEN8_MARMO</name>
<accession>A0A5E4CEN8</accession>
<evidence type="ECO:0000313" key="13">
    <source>
        <dbReference type="Proteomes" id="UP000335636"/>
    </source>
</evidence>
<evidence type="ECO:0000259" key="11">
    <source>
        <dbReference type="PROSITE" id="PS50405"/>
    </source>
</evidence>
<dbReference type="PROSITE" id="PS50404">
    <property type="entry name" value="GST_NTER"/>
    <property type="match status" value="1"/>
</dbReference>
<evidence type="ECO:0000256" key="8">
    <source>
        <dbReference type="ARBA" id="ARBA00067095"/>
    </source>
</evidence>
<dbReference type="AlphaFoldDB" id="A0A5E4CEN8"/>
<dbReference type="GO" id="GO:0006749">
    <property type="term" value="P:glutathione metabolic process"/>
    <property type="evidence" value="ECO:0007669"/>
    <property type="project" value="TreeGrafter"/>
</dbReference>
<dbReference type="InterPro" id="IPR051369">
    <property type="entry name" value="GST_Theta"/>
</dbReference>
<dbReference type="Gene3D" id="3.40.30.10">
    <property type="entry name" value="Glutaredoxin"/>
    <property type="match status" value="1"/>
</dbReference>
<dbReference type="Proteomes" id="UP000335636">
    <property type="component" value="Unassembled WGS sequence"/>
</dbReference>
<dbReference type="InterPro" id="IPR004046">
    <property type="entry name" value="GST_C"/>
</dbReference>
<comment type="catalytic activity">
    <reaction evidence="7">
        <text>RX + glutathione = an S-substituted glutathione + a halide anion + H(+)</text>
        <dbReference type="Rhea" id="RHEA:16437"/>
        <dbReference type="ChEBI" id="CHEBI:15378"/>
        <dbReference type="ChEBI" id="CHEBI:16042"/>
        <dbReference type="ChEBI" id="CHEBI:17792"/>
        <dbReference type="ChEBI" id="CHEBI:57925"/>
        <dbReference type="ChEBI" id="CHEBI:90779"/>
        <dbReference type="EC" id="2.5.1.18"/>
    </reaction>
</comment>
<comment type="similarity">
    <text evidence="2">Belongs to the GST superfamily. Theta family.</text>
</comment>
<dbReference type="SUPFAM" id="SSF52833">
    <property type="entry name" value="Thioredoxin-like"/>
    <property type="match status" value="1"/>
</dbReference>
<comment type="caution">
    <text evidence="12">The sequence shown here is derived from an EMBL/GenBank/DDBJ whole genome shotgun (WGS) entry which is preliminary data.</text>
</comment>
<dbReference type="Gene3D" id="1.20.1050.10">
    <property type="match status" value="1"/>
</dbReference>
<dbReference type="GO" id="GO:0004364">
    <property type="term" value="F:glutathione transferase activity"/>
    <property type="evidence" value="ECO:0007669"/>
    <property type="project" value="UniProtKB-EC"/>
</dbReference>
<dbReference type="InterPro" id="IPR040075">
    <property type="entry name" value="GST_N_Theta"/>
</dbReference>
<dbReference type="InterPro" id="IPR004045">
    <property type="entry name" value="Glutathione_S-Trfase_N"/>
</dbReference>
<gene>
    <name evidence="12" type="ORF">MONAX_5E009626</name>
</gene>
<proteinExistence type="inferred from homology"/>
<dbReference type="GO" id="GO:0005829">
    <property type="term" value="C:cytosol"/>
    <property type="evidence" value="ECO:0007669"/>
    <property type="project" value="UniProtKB-SubCell"/>
</dbReference>
<dbReference type="FunFam" id="1.20.1050.10:FF:000200">
    <property type="entry name" value="Glutathione S-transferase theta-2B"/>
    <property type="match status" value="1"/>
</dbReference>
<dbReference type="CDD" id="cd03183">
    <property type="entry name" value="GST_C_Theta"/>
    <property type="match status" value="1"/>
</dbReference>
<feature type="domain" description="GST C-terminal" evidence="11">
    <location>
        <begin position="119"/>
        <end position="261"/>
    </location>
</feature>
<dbReference type="PANTHER" id="PTHR43917:SF4">
    <property type="entry name" value="GLUTATHIONE S-TRANSFERASE THETA-2-RELATED"/>
    <property type="match status" value="1"/>
</dbReference>
<comment type="subcellular location">
    <subcellularLocation>
        <location evidence="1">Cytoplasm</location>
        <location evidence="1">Cytosol</location>
    </subcellularLocation>
</comment>
<evidence type="ECO:0000256" key="4">
    <source>
        <dbReference type="ARBA" id="ARBA00012452"/>
    </source>
</evidence>
<evidence type="ECO:0000256" key="3">
    <source>
        <dbReference type="ARBA" id="ARBA00011738"/>
    </source>
</evidence>
<comment type="subunit">
    <text evidence="3">Homodimer.</text>
</comment>
<protein>
    <recommendedName>
        <fullName evidence="8">Glutathione S-transferase theta-2</fullName>
        <ecNumber evidence="4">2.5.1.18</ecNumber>
    </recommendedName>
    <alternativeName>
        <fullName evidence="9">GST class-theta-2</fullName>
    </alternativeName>
</protein>
<dbReference type="SFLD" id="SFLDS00019">
    <property type="entry name" value="Glutathione_Transferase_(cytos"/>
    <property type="match status" value="1"/>
</dbReference>
<keyword evidence="13" id="KW-1185">Reference proteome</keyword>
<dbReference type="EC" id="2.5.1.18" evidence="4"/>
<dbReference type="InterPro" id="IPR036282">
    <property type="entry name" value="Glutathione-S-Trfase_C_sf"/>
</dbReference>